<keyword evidence="3" id="KW-1185">Reference proteome</keyword>
<dbReference type="GO" id="GO:0003743">
    <property type="term" value="F:translation initiation factor activity"/>
    <property type="evidence" value="ECO:0007669"/>
    <property type="project" value="UniProtKB-KW"/>
</dbReference>
<dbReference type="STRING" id="94237.ENSMMOP00000005231"/>
<dbReference type="InterPro" id="IPR023398">
    <property type="entry name" value="TIF_eIF4e-like"/>
</dbReference>
<evidence type="ECO:0000313" key="3">
    <source>
        <dbReference type="Proteomes" id="UP000261620"/>
    </source>
</evidence>
<dbReference type="AlphaFoldDB" id="A0A3Q3VS54"/>
<keyword evidence="1" id="KW-0648">Protein biosynthesis</keyword>
<dbReference type="InterPro" id="IPR001040">
    <property type="entry name" value="TIF_eIF_4E"/>
</dbReference>
<dbReference type="Ensembl" id="ENSMMOT00000005325.1">
    <property type="protein sequence ID" value="ENSMMOP00000005231.1"/>
    <property type="gene ID" value="ENSMMOG00000004160.1"/>
</dbReference>
<dbReference type="Proteomes" id="UP000261620">
    <property type="component" value="Unplaced"/>
</dbReference>
<keyword evidence="1" id="KW-0694">RNA-binding</keyword>
<dbReference type="GO" id="GO:0016281">
    <property type="term" value="C:eukaryotic translation initiation factor 4F complex"/>
    <property type="evidence" value="ECO:0007669"/>
    <property type="project" value="TreeGrafter"/>
</dbReference>
<dbReference type="SUPFAM" id="SSF55418">
    <property type="entry name" value="eIF4e-like"/>
    <property type="match status" value="1"/>
</dbReference>
<name>A0A3Q3VS54_MOLML</name>
<dbReference type="Pfam" id="PF01652">
    <property type="entry name" value="IF4E"/>
    <property type="match status" value="1"/>
</dbReference>
<evidence type="ECO:0008006" key="4">
    <source>
        <dbReference type="Google" id="ProtNLM"/>
    </source>
</evidence>
<dbReference type="Gene3D" id="3.30.760.10">
    <property type="entry name" value="RNA Cap, Translation Initiation Factor Eif4e"/>
    <property type="match status" value="1"/>
</dbReference>
<dbReference type="PANTHER" id="PTHR11960:SF74">
    <property type="entry name" value="EUKARYOTIC TRANSLATION INITIATION FACTOR 4E-RELATED"/>
    <property type="match status" value="1"/>
</dbReference>
<comment type="similarity">
    <text evidence="1">Belongs to the eukaryotic initiation factor 4E family.</text>
</comment>
<evidence type="ECO:0000313" key="2">
    <source>
        <dbReference type="Ensembl" id="ENSMMOP00000005231.1"/>
    </source>
</evidence>
<reference evidence="2" key="2">
    <citation type="submission" date="2025-09" db="UniProtKB">
        <authorList>
            <consortium name="Ensembl"/>
        </authorList>
    </citation>
    <scope>IDENTIFICATION</scope>
</reference>
<evidence type="ECO:0000256" key="1">
    <source>
        <dbReference type="RuleBase" id="RU004374"/>
    </source>
</evidence>
<dbReference type="PANTHER" id="PTHR11960">
    <property type="entry name" value="EUKARYOTIC TRANSLATION INITIATION FACTOR 4E RELATED"/>
    <property type="match status" value="1"/>
</dbReference>
<dbReference type="GO" id="GO:0000340">
    <property type="term" value="F:RNA 7-methylguanosine cap binding"/>
    <property type="evidence" value="ECO:0007669"/>
    <property type="project" value="TreeGrafter"/>
</dbReference>
<proteinExistence type="inferred from homology"/>
<reference evidence="2" key="1">
    <citation type="submission" date="2025-08" db="UniProtKB">
        <authorList>
            <consortium name="Ensembl"/>
        </authorList>
    </citation>
    <scope>IDENTIFICATION</scope>
</reference>
<accession>A0A3Q3VS54</accession>
<protein>
    <recommendedName>
        <fullName evidence="4">Eukaryotic translation initiation factor 4eb</fullName>
    </recommendedName>
</protein>
<sequence length="161" mass="18721">MTPVHRWKIKMKSWRVKGIYSVVCFAFVCIQDGIKPMWEDERNRRGGRWLITLSKQQRKSDLDQFWLETLLCLVGEAFENYSDDVCGAVINVRAKGDKIAIWTTNYENKEAITHIGRSAVRKMYHSHGSVQNIVEVTALNIFVLNFSRVATSLLRVVYFYV</sequence>
<keyword evidence="1" id="KW-0396">Initiation factor</keyword>
<organism evidence="2 3">
    <name type="scientific">Mola mola</name>
    <name type="common">Ocean sunfish</name>
    <name type="synonym">Tetraodon mola</name>
    <dbReference type="NCBI Taxonomy" id="94237"/>
    <lineage>
        <taxon>Eukaryota</taxon>
        <taxon>Metazoa</taxon>
        <taxon>Chordata</taxon>
        <taxon>Craniata</taxon>
        <taxon>Vertebrata</taxon>
        <taxon>Euteleostomi</taxon>
        <taxon>Actinopterygii</taxon>
        <taxon>Neopterygii</taxon>
        <taxon>Teleostei</taxon>
        <taxon>Neoteleostei</taxon>
        <taxon>Acanthomorphata</taxon>
        <taxon>Eupercaria</taxon>
        <taxon>Tetraodontiformes</taxon>
        <taxon>Molidae</taxon>
        <taxon>Mola</taxon>
    </lineage>
</organism>